<organism evidence="1 2">
    <name type="scientific">Lentinula aciculospora</name>
    <dbReference type="NCBI Taxonomy" id="153920"/>
    <lineage>
        <taxon>Eukaryota</taxon>
        <taxon>Fungi</taxon>
        <taxon>Dikarya</taxon>
        <taxon>Basidiomycota</taxon>
        <taxon>Agaricomycotina</taxon>
        <taxon>Agaricomycetes</taxon>
        <taxon>Agaricomycetidae</taxon>
        <taxon>Agaricales</taxon>
        <taxon>Marasmiineae</taxon>
        <taxon>Omphalotaceae</taxon>
        <taxon>Lentinula</taxon>
    </lineage>
</organism>
<dbReference type="Pfam" id="PF16815">
    <property type="entry name" value="HRI1"/>
    <property type="match status" value="1"/>
</dbReference>
<dbReference type="AlphaFoldDB" id="A0A9W9DVX9"/>
<comment type="caution">
    <text evidence="1">The sequence shown here is derived from an EMBL/GenBank/DDBJ whole genome shotgun (WGS) entry which is preliminary data.</text>
</comment>
<dbReference type="InterPro" id="IPR031818">
    <property type="entry name" value="Hri1"/>
</dbReference>
<evidence type="ECO:0008006" key="3">
    <source>
        <dbReference type="Google" id="ProtNLM"/>
    </source>
</evidence>
<evidence type="ECO:0000313" key="2">
    <source>
        <dbReference type="Proteomes" id="UP001150266"/>
    </source>
</evidence>
<accession>A0A9W9DVX9</accession>
<evidence type="ECO:0000313" key="1">
    <source>
        <dbReference type="EMBL" id="KAJ4487731.1"/>
    </source>
</evidence>
<proteinExistence type="predicted"/>
<name>A0A9W9DVX9_9AGAR</name>
<reference evidence="1" key="1">
    <citation type="submission" date="2022-08" db="EMBL/GenBank/DDBJ databases">
        <title>A Global Phylogenomic Analysis of the Shiitake Genus Lentinula.</title>
        <authorList>
            <consortium name="DOE Joint Genome Institute"/>
            <person name="Sierra-Patev S."/>
            <person name="Min B."/>
            <person name="Naranjo-Ortiz M."/>
            <person name="Looney B."/>
            <person name="Konkel Z."/>
            <person name="Slot J.C."/>
            <person name="Sakamoto Y."/>
            <person name="Steenwyk J.L."/>
            <person name="Rokas A."/>
            <person name="Carro J."/>
            <person name="Camarero S."/>
            <person name="Ferreira P."/>
            <person name="Molpeceres G."/>
            <person name="Ruiz-Duenas F.J."/>
            <person name="Serrano A."/>
            <person name="Henrissat B."/>
            <person name="Drula E."/>
            <person name="Hughes K.W."/>
            <person name="Mata J.L."/>
            <person name="Ishikawa N.K."/>
            <person name="Vargas-Isla R."/>
            <person name="Ushijima S."/>
            <person name="Smith C.A."/>
            <person name="Ahrendt S."/>
            <person name="Andreopoulos W."/>
            <person name="He G."/>
            <person name="Labutti K."/>
            <person name="Lipzen A."/>
            <person name="Ng V."/>
            <person name="Riley R."/>
            <person name="Sandor L."/>
            <person name="Barry K."/>
            <person name="Martinez A.T."/>
            <person name="Xiao Y."/>
            <person name="Gibbons J.G."/>
            <person name="Terashima K."/>
            <person name="Grigoriev I.V."/>
            <person name="Hibbett D.S."/>
        </authorList>
    </citation>
    <scope>NUCLEOTIDE SEQUENCE</scope>
    <source>
        <strain evidence="1">JLM2183</strain>
    </source>
</reference>
<dbReference type="OrthoDB" id="4045395at2759"/>
<gene>
    <name evidence="1" type="ORF">J3R30DRAFT_3695324</name>
</gene>
<protein>
    <recommendedName>
        <fullName evidence="3">Protein HRI1</fullName>
    </recommendedName>
</protein>
<dbReference type="InterPro" id="IPR043047">
    <property type="entry name" value="Hri1_N_sf"/>
</dbReference>
<dbReference type="EMBL" id="JAOTPV010000002">
    <property type="protein sequence ID" value="KAJ4487731.1"/>
    <property type="molecule type" value="Genomic_DNA"/>
</dbReference>
<dbReference type="Proteomes" id="UP001150266">
    <property type="component" value="Unassembled WGS sequence"/>
</dbReference>
<keyword evidence="2" id="KW-1185">Reference proteome</keyword>
<dbReference type="Gene3D" id="2.40.128.320">
    <property type="entry name" value="Protein HRI1, N-terminal domain"/>
    <property type="match status" value="1"/>
</dbReference>
<sequence length="207" mass="23546">MPAIISFRNSIRWIPGPASEPSDTVVLTGGKTGVFLDVRFLKSESNVLDWAFAGYRSTDKERTKFTHLIDSRTKDPSEIADYGYNTTLSDGTILEKGEMVNPETRKITAYEEVWRDEKSNSDGAVFLQNVTSNGWYARVGSWQLALGRNSADVFWAFQAHLLDQRWDIVHSVGFTDSVTLLPEDISDWTEGEEVTWNSDRWRILEND</sequence>